<protein>
    <submittedName>
        <fullName evidence="2">Uncharacterized protein</fullName>
    </submittedName>
</protein>
<evidence type="ECO:0000256" key="1">
    <source>
        <dbReference type="SAM" id="MobiDB-lite"/>
    </source>
</evidence>
<gene>
    <name evidence="2" type="ORF">G9B26_002929</name>
</gene>
<accession>A0A747NF93</accession>
<reference evidence="2" key="2">
    <citation type="submission" date="2020-02" db="EMBL/GenBank/DDBJ databases">
        <authorList>
            <consortium name="NCBI Pathogen Detection Project"/>
        </authorList>
    </citation>
    <scope>NUCLEOTIDE SEQUENCE</scope>
    <source>
        <strain evidence="2">MA.SE06/52</strain>
    </source>
</reference>
<organism evidence="2">
    <name type="scientific">Salmonella enterica</name>
    <name type="common">Salmonella choleraesuis</name>
    <dbReference type="NCBI Taxonomy" id="28901"/>
    <lineage>
        <taxon>Bacteria</taxon>
        <taxon>Pseudomonadati</taxon>
        <taxon>Pseudomonadota</taxon>
        <taxon>Gammaproteobacteria</taxon>
        <taxon>Enterobacterales</taxon>
        <taxon>Enterobacteriaceae</taxon>
        <taxon>Salmonella</taxon>
    </lineage>
</organism>
<dbReference type="AlphaFoldDB" id="A0A747NF93"/>
<comment type="caution">
    <text evidence="2">The sequence shown here is derived from an EMBL/GenBank/DDBJ whole genome shotgun (WGS) entry which is preliminary data.</text>
</comment>
<proteinExistence type="predicted"/>
<name>A0A747NF93_SALER</name>
<sequence>AGRATQWRVILYHRPNSETLLNEQGFLHLKPDEDENLRGQEVRLERSERTPEGYWQSLSTRSKSSAPARRKSAASG</sequence>
<evidence type="ECO:0000313" key="2">
    <source>
        <dbReference type="EMBL" id="HAF4631397.1"/>
    </source>
</evidence>
<feature type="non-terminal residue" evidence="2">
    <location>
        <position position="1"/>
    </location>
</feature>
<dbReference type="EMBL" id="DAAVGX010000006">
    <property type="protein sequence ID" value="HAF4631397.1"/>
    <property type="molecule type" value="Genomic_DNA"/>
</dbReference>
<feature type="region of interest" description="Disordered" evidence="1">
    <location>
        <begin position="31"/>
        <end position="76"/>
    </location>
</feature>
<feature type="compositionally biased region" description="Basic and acidic residues" evidence="1">
    <location>
        <begin position="36"/>
        <end position="51"/>
    </location>
</feature>
<reference evidence="2" key="1">
    <citation type="journal article" date="2018" name="Genome Biol.">
        <title>SKESA: strategic k-mer extension for scrupulous assemblies.</title>
        <authorList>
            <person name="Souvorov A."/>
            <person name="Agarwala R."/>
            <person name="Lipman D.J."/>
        </authorList>
    </citation>
    <scope>NUCLEOTIDE SEQUENCE</scope>
    <source>
        <strain evidence="2">MA.SE06/52</strain>
    </source>
</reference>